<feature type="domain" description="Thiazolinyl imine reductase-like C-terminal" evidence="4">
    <location>
        <begin position="153"/>
        <end position="255"/>
    </location>
</feature>
<reference evidence="6" key="1">
    <citation type="submission" date="2016-02" db="EMBL/GenBank/DDBJ databases">
        <authorList>
            <person name="Wibberg D."/>
        </authorList>
    </citation>
    <scope>NUCLEOTIDE SEQUENCE [LARGE SCALE GENOMIC DNA]</scope>
</reference>
<proteinExistence type="predicted"/>
<feature type="domain" description="Methyltransferase type 12" evidence="3">
    <location>
        <begin position="450"/>
        <end position="549"/>
    </location>
</feature>
<evidence type="ECO:0000259" key="4">
    <source>
        <dbReference type="Pfam" id="PF21390"/>
    </source>
</evidence>
<dbReference type="SUPFAM" id="SSF53335">
    <property type="entry name" value="S-adenosyl-L-methionine-dependent methyltransferases"/>
    <property type="match status" value="1"/>
</dbReference>
<dbReference type="Gene3D" id="3.30.360.10">
    <property type="entry name" value="Dihydrodipicolinate Reductase, domain 2"/>
    <property type="match status" value="1"/>
</dbReference>
<dbReference type="Pfam" id="PF21390">
    <property type="entry name" value="Irp3-like_C"/>
    <property type="match status" value="1"/>
</dbReference>
<dbReference type="Gene3D" id="3.40.50.150">
    <property type="entry name" value="Vaccinia Virus protein VP39"/>
    <property type="match status" value="1"/>
</dbReference>
<dbReference type="Proteomes" id="UP000199013">
    <property type="component" value="Unassembled WGS sequence"/>
</dbReference>
<dbReference type="InterPro" id="IPR010091">
    <property type="entry name" value="Thiazolinyl_imide_reductase"/>
</dbReference>
<dbReference type="Pfam" id="PF01408">
    <property type="entry name" value="GFO_IDH_MocA"/>
    <property type="match status" value="1"/>
</dbReference>
<dbReference type="InterPro" id="IPR051450">
    <property type="entry name" value="Gfo/Idh/MocA_Oxidoreductases"/>
</dbReference>
<dbReference type="PANTHER" id="PTHR43377">
    <property type="entry name" value="BILIVERDIN REDUCTASE A"/>
    <property type="match status" value="1"/>
</dbReference>
<dbReference type="InterPro" id="IPR048655">
    <property type="entry name" value="Irp3-like_C"/>
</dbReference>
<gene>
    <name evidence="5" type="ORF">FDG2_6034</name>
</gene>
<evidence type="ECO:0000313" key="5">
    <source>
        <dbReference type="EMBL" id="SBW28811.1"/>
    </source>
</evidence>
<dbReference type="Pfam" id="PF08242">
    <property type="entry name" value="Methyltransf_12"/>
    <property type="match status" value="1"/>
</dbReference>
<dbReference type="NCBIfam" id="TIGR01761">
    <property type="entry name" value="thiaz-red"/>
    <property type="match status" value="1"/>
</dbReference>
<organism evidence="5 6">
    <name type="scientific">Candidatus Protofrankia californiensis</name>
    <dbReference type="NCBI Taxonomy" id="1839754"/>
    <lineage>
        <taxon>Bacteria</taxon>
        <taxon>Bacillati</taxon>
        <taxon>Actinomycetota</taxon>
        <taxon>Actinomycetes</taxon>
        <taxon>Frankiales</taxon>
        <taxon>Frankiaceae</taxon>
        <taxon>Protofrankia</taxon>
    </lineage>
</organism>
<dbReference type="InterPro" id="IPR029063">
    <property type="entry name" value="SAM-dependent_MTases_sf"/>
</dbReference>
<dbReference type="InterPro" id="IPR036291">
    <property type="entry name" value="NAD(P)-bd_dom_sf"/>
</dbReference>
<dbReference type="InterPro" id="IPR000683">
    <property type="entry name" value="Gfo/Idh/MocA-like_OxRdtase_N"/>
</dbReference>
<keyword evidence="6" id="KW-1185">Reference proteome</keyword>
<dbReference type="InterPro" id="IPR013217">
    <property type="entry name" value="Methyltransf_12"/>
</dbReference>
<evidence type="ECO:0000259" key="3">
    <source>
        <dbReference type="Pfam" id="PF08242"/>
    </source>
</evidence>
<sequence>MTATASDGSEGRPLRVLVCGTNFGRFYATAVRGEPGFTVAGILSRGGNASRTFADQIGVAHYDRVEAVPDGIDLACVVVGSTISGGTGSELARALMGRGVHVLQEHPVHPTEMTASLRLARRHHVQYRVNTHYPHVGPVRSFIAAAQRLRAHQTPVFVDAATPVHVLLPLVDILGRALGGLRPWRFDAVDVPGRGGGPLRTLIGELAGVPVTLRVQNQLDPSDRDNHALLWHRITLGAEGGVLTLADTHGPVQWSPRLHAERDADRRLVVDGPVGHRFDQDSTSVLPGTAAGTQRDIFDRLWPEAIARALVDMAGAIEVGGDPLSSAQYDLTVTRIWSHIAAGIGPPEAARVTRPRPLALNDLLPETDAAGRAIEVDLGPTVSRAPGNGRVRRSDEPGDDADPGPDGGSMPYTPTAEFFDLVAAAHVQVTSAPAVIEALRMIDLGRGPIVEVGAGTGLLTEAVARAFADIEIVAYEPSEGMRAVLASRVYRDDDLRCRVTISADAAPDLELPEAISAALVCGVAGHLDRPARETLWRRLRERLAPRGVIVVELMNLDRPILLEPHRLAQAELGEQSYEWWFSGEPADGDLMRMRSTWRVLREAETVREARDGYVWHTVDLATVAAEAGMDLRRQPGGGRPGATPLGVLAHRALP</sequence>
<evidence type="ECO:0000256" key="1">
    <source>
        <dbReference type="SAM" id="MobiDB-lite"/>
    </source>
</evidence>
<protein>
    <submittedName>
        <fullName evidence="5">Thiazolinyl imide reductase</fullName>
    </submittedName>
</protein>
<evidence type="ECO:0000259" key="2">
    <source>
        <dbReference type="Pfam" id="PF01408"/>
    </source>
</evidence>
<dbReference type="EMBL" id="FLUV01002492">
    <property type="protein sequence ID" value="SBW28811.1"/>
    <property type="molecule type" value="Genomic_DNA"/>
</dbReference>
<feature type="region of interest" description="Disordered" evidence="1">
    <location>
        <begin position="375"/>
        <end position="412"/>
    </location>
</feature>
<feature type="domain" description="Gfo/Idh/MocA-like oxidoreductase N-terminal" evidence="2">
    <location>
        <begin position="14"/>
        <end position="130"/>
    </location>
</feature>
<dbReference type="SUPFAM" id="SSF51735">
    <property type="entry name" value="NAD(P)-binding Rossmann-fold domains"/>
    <property type="match status" value="1"/>
</dbReference>
<dbReference type="AlphaFoldDB" id="A0A1C3PG53"/>
<dbReference type="GO" id="GO:0000166">
    <property type="term" value="F:nucleotide binding"/>
    <property type="evidence" value="ECO:0007669"/>
    <property type="project" value="InterPro"/>
</dbReference>
<dbReference type="Gene3D" id="3.40.50.720">
    <property type="entry name" value="NAD(P)-binding Rossmann-like Domain"/>
    <property type="match status" value="1"/>
</dbReference>
<dbReference type="CDD" id="cd02440">
    <property type="entry name" value="AdoMet_MTases"/>
    <property type="match status" value="1"/>
</dbReference>
<accession>A0A1C3PG53</accession>
<name>A0A1C3PG53_9ACTN</name>
<dbReference type="PANTHER" id="PTHR43377:SF1">
    <property type="entry name" value="BILIVERDIN REDUCTASE A"/>
    <property type="match status" value="1"/>
</dbReference>
<evidence type="ECO:0000313" key="6">
    <source>
        <dbReference type="Proteomes" id="UP000199013"/>
    </source>
</evidence>